<accession>A0A5J4S743</accession>
<sequence length="314" mass="35370">MIILYVFLLNSLGTRVYFKIKSKEMKSTKLLTLCALGAIVMSSCHKTNPYNTNHPDHGKIEVVVDWSDLKEEHIGIPEKYTIYVEGETSTISTNEKIFPTLIEPGERSILIYSTTEKIKLDPENSTAEVPVNDFVISGNIGRLYTFMLKNVLIEADKVIKVEGKMESQVRKLEIILNVKDVSSSNIEIDDKTASLTGVASKWDYETNTAESEAVVRPEFKVYNDDEFRASVELLGIFPKSANGQNLSFGLIYNDIINKKEVTINIDLTRFMESFNESKNIPMILKCNVLGINGEIAEWEIGEVGNDSQVIQWPD</sequence>
<evidence type="ECO:0000313" key="1">
    <source>
        <dbReference type="EMBL" id="KAA6341668.1"/>
    </source>
</evidence>
<dbReference type="AlphaFoldDB" id="A0A5J4S743"/>
<comment type="caution">
    <text evidence="1">The sequence shown here is derived from an EMBL/GenBank/DDBJ whole genome shotgun (WGS) entry which is preliminary data.</text>
</comment>
<reference evidence="1" key="1">
    <citation type="submission" date="2019-03" db="EMBL/GenBank/DDBJ databases">
        <title>Single cell metagenomics reveals metabolic interactions within the superorganism composed of flagellate Streblomastix strix and complex community of Bacteroidetes bacteria on its surface.</title>
        <authorList>
            <person name="Treitli S.C."/>
            <person name="Kolisko M."/>
            <person name="Husnik F."/>
            <person name="Keeling P."/>
            <person name="Hampl V."/>
        </authorList>
    </citation>
    <scope>NUCLEOTIDE SEQUENCE</scope>
    <source>
        <strain evidence="1">STM</strain>
    </source>
</reference>
<proteinExistence type="predicted"/>
<protein>
    <submittedName>
        <fullName evidence="1">Uncharacterized protein</fullName>
    </submittedName>
</protein>
<name>A0A5J4S743_9ZZZZ</name>
<organism evidence="1">
    <name type="scientific">termite gut metagenome</name>
    <dbReference type="NCBI Taxonomy" id="433724"/>
    <lineage>
        <taxon>unclassified sequences</taxon>
        <taxon>metagenomes</taxon>
        <taxon>organismal metagenomes</taxon>
    </lineage>
</organism>
<dbReference type="EMBL" id="SNRY01000373">
    <property type="protein sequence ID" value="KAA6341668.1"/>
    <property type="molecule type" value="Genomic_DNA"/>
</dbReference>
<gene>
    <name evidence="1" type="ORF">EZS27_010536</name>
</gene>